<dbReference type="PROSITE" id="PS51421">
    <property type="entry name" value="RAS"/>
    <property type="match status" value="1"/>
</dbReference>
<name>A0AAV4U1D2_9ARAC</name>
<evidence type="ECO:0000256" key="2">
    <source>
        <dbReference type="ARBA" id="ARBA00022741"/>
    </source>
</evidence>
<organism evidence="4 5">
    <name type="scientific">Caerostris darwini</name>
    <dbReference type="NCBI Taxonomy" id="1538125"/>
    <lineage>
        <taxon>Eukaryota</taxon>
        <taxon>Metazoa</taxon>
        <taxon>Ecdysozoa</taxon>
        <taxon>Arthropoda</taxon>
        <taxon>Chelicerata</taxon>
        <taxon>Arachnida</taxon>
        <taxon>Araneae</taxon>
        <taxon>Araneomorphae</taxon>
        <taxon>Entelegynae</taxon>
        <taxon>Araneoidea</taxon>
        <taxon>Araneidae</taxon>
        <taxon>Caerostris</taxon>
    </lineage>
</organism>
<dbReference type="SMART" id="SM00175">
    <property type="entry name" value="RAB"/>
    <property type="match status" value="1"/>
</dbReference>
<dbReference type="NCBIfam" id="TIGR00231">
    <property type="entry name" value="small_GTP"/>
    <property type="match status" value="1"/>
</dbReference>
<comment type="similarity">
    <text evidence="1">Belongs to the small GTPase superfamily. Rab family.</text>
</comment>
<dbReference type="PRINTS" id="PR00449">
    <property type="entry name" value="RASTRNSFRMNG"/>
</dbReference>
<dbReference type="InterPro" id="IPR005225">
    <property type="entry name" value="Small_GTP-bd"/>
</dbReference>
<keyword evidence="5" id="KW-1185">Reference proteome</keyword>
<dbReference type="Pfam" id="PF00071">
    <property type="entry name" value="Ras"/>
    <property type="match status" value="1"/>
</dbReference>
<reference evidence="4 5" key="1">
    <citation type="submission" date="2021-06" db="EMBL/GenBank/DDBJ databases">
        <title>Caerostris darwini draft genome.</title>
        <authorList>
            <person name="Kono N."/>
            <person name="Arakawa K."/>
        </authorList>
    </citation>
    <scope>NUCLEOTIDE SEQUENCE [LARGE SCALE GENOMIC DNA]</scope>
</reference>
<dbReference type="GO" id="GO:0003924">
    <property type="term" value="F:GTPase activity"/>
    <property type="evidence" value="ECO:0007669"/>
    <property type="project" value="InterPro"/>
</dbReference>
<dbReference type="Proteomes" id="UP001054837">
    <property type="component" value="Unassembled WGS sequence"/>
</dbReference>
<dbReference type="PANTHER" id="PTHR47978">
    <property type="match status" value="1"/>
</dbReference>
<dbReference type="InterPro" id="IPR001806">
    <property type="entry name" value="Small_GTPase"/>
</dbReference>
<evidence type="ECO:0000256" key="1">
    <source>
        <dbReference type="ARBA" id="ARBA00006270"/>
    </source>
</evidence>
<protein>
    <submittedName>
        <fullName evidence="4">Ras-related protein Rab-17</fullName>
    </submittedName>
</protein>
<dbReference type="PROSITE" id="PS51419">
    <property type="entry name" value="RAB"/>
    <property type="match status" value="1"/>
</dbReference>
<evidence type="ECO:0000313" key="5">
    <source>
        <dbReference type="Proteomes" id="UP001054837"/>
    </source>
</evidence>
<keyword evidence="2" id="KW-0547">Nucleotide-binding</keyword>
<dbReference type="EMBL" id="BPLQ01010560">
    <property type="protein sequence ID" value="GIY51581.1"/>
    <property type="molecule type" value="Genomic_DNA"/>
</dbReference>
<dbReference type="SMART" id="SM00174">
    <property type="entry name" value="RHO"/>
    <property type="match status" value="1"/>
</dbReference>
<dbReference type="SMART" id="SM00173">
    <property type="entry name" value="RAS"/>
    <property type="match status" value="1"/>
</dbReference>
<feature type="region of interest" description="Disordered" evidence="3">
    <location>
        <begin position="167"/>
        <end position="197"/>
    </location>
</feature>
<proteinExistence type="inferred from homology"/>
<dbReference type="InterPro" id="IPR027417">
    <property type="entry name" value="P-loop_NTPase"/>
</dbReference>
<dbReference type="AlphaFoldDB" id="A0AAV4U1D2"/>
<dbReference type="GO" id="GO:0005525">
    <property type="term" value="F:GTP binding"/>
    <property type="evidence" value="ECO:0007669"/>
    <property type="project" value="InterPro"/>
</dbReference>
<dbReference type="SUPFAM" id="SSF52540">
    <property type="entry name" value="P-loop containing nucleoside triphosphate hydrolases"/>
    <property type="match status" value="1"/>
</dbReference>
<dbReference type="FunFam" id="3.40.50.300:FF:001447">
    <property type="entry name" value="Ras-related protein Rab-1B"/>
    <property type="match status" value="1"/>
</dbReference>
<gene>
    <name evidence="4" type="primary">Rab17</name>
    <name evidence="4" type="ORF">CDAR_365111</name>
</gene>
<evidence type="ECO:0000313" key="4">
    <source>
        <dbReference type="EMBL" id="GIY51581.1"/>
    </source>
</evidence>
<accession>A0AAV4U1D2</accession>
<comment type="caution">
    <text evidence="4">The sequence shown here is derived from an EMBL/GenBank/DDBJ whole genome shotgun (WGS) entry which is preliminary data.</text>
</comment>
<sequence>MVGDSSIGKTSLLLRYMEREFTDCSSTIGAAFVIKTWGVHDIAIWDTAGEEKYAGMTTFYYRNATAAVLTFDMFDRASFQNLIQRYIPILEDVTSAQLKVIVATKSDLLNTRERKVTQMEGKQLARRCNPRLKCDDPSLPYFETSAKTGHHVDEVFEYIFRHFFPDPNKPSPFSSKEKEDSVVLDEEPRETKFNCCR</sequence>
<evidence type="ECO:0000256" key="3">
    <source>
        <dbReference type="SAM" id="MobiDB-lite"/>
    </source>
</evidence>
<dbReference type="Gene3D" id="3.40.50.300">
    <property type="entry name" value="P-loop containing nucleotide triphosphate hydrolases"/>
    <property type="match status" value="1"/>
</dbReference>